<feature type="active site" description="Proton donor" evidence="4">
    <location>
        <position position="49"/>
    </location>
</feature>
<dbReference type="PROSITE" id="PS00798">
    <property type="entry name" value="ALDOKETO_REDUCTASE_1"/>
    <property type="match status" value="1"/>
</dbReference>
<dbReference type="PANTHER" id="PTHR43827">
    <property type="entry name" value="2,5-DIKETO-D-GLUCONIC ACID REDUCTASE"/>
    <property type="match status" value="1"/>
</dbReference>
<evidence type="ECO:0000256" key="4">
    <source>
        <dbReference type="PIRSR" id="PIRSR000097-1"/>
    </source>
</evidence>
<evidence type="ECO:0000256" key="6">
    <source>
        <dbReference type="PIRSR" id="PIRSR000097-3"/>
    </source>
</evidence>
<keyword evidence="3" id="KW-0560">Oxidoreductase</keyword>
<dbReference type="SUPFAM" id="SSF51430">
    <property type="entry name" value="NAD(P)-linked oxidoreductase"/>
    <property type="match status" value="1"/>
</dbReference>
<dbReference type="EMBL" id="JACHHK010000002">
    <property type="protein sequence ID" value="MBB5182729.1"/>
    <property type="molecule type" value="Genomic_DNA"/>
</dbReference>
<evidence type="ECO:0000313" key="8">
    <source>
        <dbReference type="EMBL" id="MBB5182729.1"/>
    </source>
</evidence>
<evidence type="ECO:0000256" key="1">
    <source>
        <dbReference type="ARBA" id="ARBA00007905"/>
    </source>
</evidence>
<dbReference type="InterPro" id="IPR023210">
    <property type="entry name" value="NADP_OxRdtase_dom"/>
</dbReference>
<dbReference type="Gene3D" id="3.20.20.100">
    <property type="entry name" value="NADP-dependent oxidoreductase domain"/>
    <property type="match status" value="1"/>
</dbReference>
<comment type="similarity">
    <text evidence="1">Belongs to the aldo/keto reductase family.</text>
</comment>
<accession>A0A7W8CXH2</accession>
<dbReference type="RefSeq" id="WP_183327631.1">
    <property type="nucleotide sequence ID" value="NZ_JACHHK010000002.1"/>
</dbReference>
<feature type="domain" description="NADP-dependent oxidoreductase" evidence="7">
    <location>
        <begin position="26"/>
        <end position="262"/>
    </location>
</feature>
<dbReference type="PANTHER" id="PTHR43827:SF3">
    <property type="entry name" value="NADP-DEPENDENT OXIDOREDUCTASE DOMAIN-CONTAINING PROTEIN"/>
    <property type="match status" value="1"/>
</dbReference>
<dbReference type="AlphaFoldDB" id="A0A7W8CXH2"/>
<evidence type="ECO:0000256" key="3">
    <source>
        <dbReference type="ARBA" id="ARBA00023002"/>
    </source>
</evidence>
<proteinExistence type="inferred from homology"/>
<dbReference type="CDD" id="cd19133">
    <property type="entry name" value="AKR_AKR5F1"/>
    <property type="match status" value="1"/>
</dbReference>
<feature type="binding site" evidence="5">
    <location>
        <position position="112"/>
    </location>
    <ligand>
        <name>substrate</name>
    </ligand>
</feature>
<evidence type="ECO:0000259" key="7">
    <source>
        <dbReference type="Pfam" id="PF00248"/>
    </source>
</evidence>
<dbReference type="InterPro" id="IPR036812">
    <property type="entry name" value="NAD(P)_OxRdtase_dom_sf"/>
</dbReference>
<keyword evidence="2" id="KW-0521">NADP</keyword>
<protein>
    <submittedName>
        <fullName evidence="8">Diketogulonate reductase-like aldo/keto reductase</fullName>
    </submittedName>
</protein>
<dbReference type="PIRSF" id="PIRSF000097">
    <property type="entry name" value="AKR"/>
    <property type="match status" value="1"/>
</dbReference>
<comment type="caution">
    <text evidence="8">The sequence shown here is derived from an EMBL/GenBank/DDBJ whole genome shotgun (WGS) entry which is preliminary data.</text>
</comment>
<dbReference type="GO" id="GO:0016616">
    <property type="term" value="F:oxidoreductase activity, acting on the CH-OH group of donors, NAD or NADP as acceptor"/>
    <property type="evidence" value="ECO:0007669"/>
    <property type="project" value="UniProtKB-ARBA"/>
</dbReference>
<gene>
    <name evidence="8" type="ORF">HNQ47_000748</name>
</gene>
<reference evidence="8 9" key="1">
    <citation type="submission" date="2020-08" db="EMBL/GenBank/DDBJ databases">
        <title>Genomic Encyclopedia of Type Strains, Phase IV (KMG-IV): sequencing the most valuable type-strain genomes for metagenomic binning, comparative biology and taxonomic classification.</title>
        <authorList>
            <person name="Goeker M."/>
        </authorList>
    </citation>
    <scope>NUCLEOTIDE SEQUENCE [LARGE SCALE GENOMIC DNA]</scope>
    <source>
        <strain evidence="8 9">DSM 25799</strain>
    </source>
</reference>
<keyword evidence="9" id="KW-1185">Reference proteome</keyword>
<dbReference type="Proteomes" id="UP000539953">
    <property type="component" value="Unassembled WGS sequence"/>
</dbReference>
<dbReference type="PRINTS" id="PR00069">
    <property type="entry name" value="ALDKETRDTASE"/>
</dbReference>
<dbReference type="PROSITE" id="PS00063">
    <property type="entry name" value="ALDOKETO_REDUCTASE_3"/>
    <property type="match status" value="1"/>
</dbReference>
<dbReference type="InterPro" id="IPR018170">
    <property type="entry name" value="Aldo/ket_reductase_CS"/>
</dbReference>
<dbReference type="Pfam" id="PF00248">
    <property type="entry name" value="Aldo_ket_red"/>
    <property type="match status" value="1"/>
</dbReference>
<name>A0A7W8CXH2_9FIRM</name>
<evidence type="ECO:0000256" key="5">
    <source>
        <dbReference type="PIRSR" id="PIRSR000097-2"/>
    </source>
</evidence>
<dbReference type="InterPro" id="IPR020471">
    <property type="entry name" value="AKR"/>
</dbReference>
<evidence type="ECO:0000256" key="2">
    <source>
        <dbReference type="ARBA" id="ARBA00022857"/>
    </source>
</evidence>
<dbReference type="FunFam" id="3.20.20.100:FF:000015">
    <property type="entry name" value="Oxidoreductase, aldo/keto reductase family"/>
    <property type="match status" value="1"/>
</dbReference>
<evidence type="ECO:0000313" key="9">
    <source>
        <dbReference type="Proteomes" id="UP000539953"/>
    </source>
</evidence>
<sequence length="288" mass="32809">MEYFTLNNGVKTPKEGFGVFQIPDPAQCEEVTYNAIKTGYRLIDTAAAYMNEEAVGKAVKRAIADGLTTRDELFITTKVWVQDMTDEQTTYDAIKTSLQKLDLEYVDLILIHQAMKDYFAAYRGMERAYRDGLVRAVGVANFFPEMLTNLCENVEVMPVLNQVELHPFFTQEAAIENMKKYHIVPQAWAPLAEGKHGIFTDPELSAIGKKYGKTAAQVALRWNVQRGVSIIPKSTHVERMEQNIDIWDFELTEEEMKTIAAKDLGHSEIINHYDPELVRALNRMNIHD</sequence>
<organism evidence="8 9">
    <name type="scientific">Catenisphaera adipataccumulans</name>
    <dbReference type="NCBI Taxonomy" id="700500"/>
    <lineage>
        <taxon>Bacteria</taxon>
        <taxon>Bacillati</taxon>
        <taxon>Bacillota</taxon>
        <taxon>Erysipelotrichia</taxon>
        <taxon>Erysipelotrichales</taxon>
        <taxon>Erysipelotrichaceae</taxon>
        <taxon>Catenisphaera</taxon>
    </lineage>
</organism>
<feature type="site" description="Lowers pKa of active site Tyr" evidence="6">
    <location>
        <position position="78"/>
    </location>
</feature>